<reference evidence="2 3" key="1">
    <citation type="submission" date="2018-07" db="EMBL/GenBank/DDBJ databases">
        <title>Genome sequence of Nitratireductor thuwali#1536.</title>
        <authorList>
            <person name="Michoud G."/>
            <person name="Merlino G."/>
            <person name="Sefrji F.O."/>
            <person name="Daffonchio D."/>
        </authorList>
    </citation>
    <scope>NUCLEOTIDE SEQUENCE [LARGE SCALE GENOMIC DNA]</scope>
    <source>
        <strain evidence="3">Nit1536</strain>
    </source>
</reference>
<keyword evidence="3" id="KW-1185">Reference proteome</keyword>
<evidence type="ECO:0000313" key="2">
    <source>
        <dbReference type="EMBL" id="UUP15582.1"/>
    </source>
</evidence>
<protein>
    <recommendedName>
        <fullName evidence="1">Hemerythrin-like domain-containing protein</fullName>
    </recommendedName>
</protein>
<evidence type="ECO:0000259" key="1">
    <source>
        <dbReference type="Pfam" id="PF01814"/>
    </source>
</evidence>
<proteinExistence type="predicted"/>
<accession>A0ABY5MFQ0</accession>
<dbReference type="Gene3D" id="1.20.120.520">
    <property type="entry name" value="nmb1532 protein domain like"/>
    <property type="match status" value="1"/>
</dbReference>
<dbReference type="Proteomes" id="UP001342418">
    <property type="component" value="Chromosome"/>
</dbReference>
<name>A0ABY5MFQ0_9HYPH</name>
<gene>
    <name evidence="2" type="ORF">NTH_00019</name>
</gene>
<dbReference type="EMBL" id="CP030941">
    <property type="protein sequence ID" value="UUP15582.1"/>
    <property type="molecule type" value="Genomic_DNA"/>
</dbReference>
<sequence>MCLWLGKPARMNNRIDGLGLEIRHGLPEDLRFLLEKYPREQWKTHENLGDMAQFWLQRHDMFRELSGMLQNSVLDYREGRLAPDAFQTWFAPRLRFFLQQLHGHHQIEDMHYFPVFAAAEARLARGFELLDSDHHVIHDALERNAEAAREFLTVLQKADSDAKRFAGDAYADENARLIAMLGRHLHDEEDLIIPLILDRGEGGLGVS</sequence>
<dbReference type="InterPro" id="IPR012312">
    <property type="entry name" value="Hemerythrin-like"/>
</dbReference>
<organism evidence="2 3">
    <name type="scientific">Nitratireductor thuwali</name>
    <dbReference type="NCBI Taxonomy" id="2267699"/>
    <lineage>
        <taxon>Bacteria</taxon>
        <taxon>Pseudomonadati</taxon>
        <taxon>Pseudomonadota</taxon>
        <taxon>Alphaproteobacteria</taxon>
        <taxon>Hyphomicrobiales</taxon>
        <taxon>Phyllobacteriaceae</taxon>
        <taxon>Nitratireductor</taxon>
    </lineage>
</organism>
<feature type="domain" description="Hemerythrin-like" evidence="1">
    <location>
        <begin position="52"/>
        <end position="196"/>
    </location>
</feature>
<evidence type="ECO:0000313" key="3">
    <source>
        <dbReference type="Proteomes" id="UP001342418"/>
    </source>
</evidence>
<dbReference type="Pfam" id="PF01814">
    <property type="entry name" value="Hemerythrin"/>
    <property type="match status" value="1"/>
</dbReference>
<dbReference type="CDD" id="cd12108">
    <property type="entry name" value="Hr-like"/>
    <property type="match status" value="1"/>
</dbReference>